<dbReference type="WBParaSite" id="sdigi.contig537.g8886.t1">
    <property type="protein sequence ID" value="sdigi.contig537.g8886.t1"/>
    <property type="gene ID" value="sdigi.contig537.g8886"/>
</dbReference>
<reference evidence="2" key="1">
    <citation type="submission" date="2022-11" db="UniProtKB">
        <authorList>
            <consortium name="WormBaseParasite"/>
        </authorList>
    </citation>
    <scope>IDENTIFICATION</scope>
</reference>
<evidence type="ECO:0000313" key="2">
    <source>
        <dbReference type="WBParaSite" id="sdigi.contig537.g8886.t1"/>
    </source>
</evidence>
<sequence>MTSEEEFKNEQPKACKIREGGVEYRAFSWSTPPSLSIKGAKFGTEVIRSVESRPLSQSRMFPNPGGAVTSVVSSALCCLLTSHITDSMQRHVPAPCPGYLSRIFQPCHNTLVPALQPYGVVFHGRADLCVAHRKNYSLHGYSSFQTRS</sequence>
<proteinExistence type="predicted"/>
<dbReference type="AlphaFoldDB" id="A0A915Q3R7"/>
<organism evidence="1 2">
    <name type="scientific">Setaria digitata</name>
    <dbReference type="NCBI Taxonomy" id="48799"/>
    <lineage>
        <taxon>Eukaryota</taxon>
        <taxon>Metazoa</taxon>
        <taxon>Ecdysozoa</taxon>
        <taxon>Nematoda</taxon>
        <taxon>Chromadorea</taxon>
        <taxon>Rhabditida</taxon>
        <taxon>Spirurina</taxon>
        <taxon>Spiruromorpha</taxon>
        <taxon>Filarioidea</taxon>
        <taxon>Setariidae</taxon>
        <taxon>Setaria</taxon>
    </lineage>
</organism>
<keyword evidence="1" id="KW-1185">Reference proteome</keyword>
<name>A0A915Q3R7_9BILA</name>
<evidence type="ECO:0000313" key="1">
    <source>
        <dbReference type="Proteomes" id="UP000887581"/>
    </source>
</evidence>
<dbReference type="Proteomes" id="UP000887581">
    <property type="component" value="Unplaced"/>
</dbReference>
<protein>
    <submittedName>
        <fullName evidence="2">Uncharacterized protein</fullName>
    </submittedName>
</protein>
<accession>A0A915Q3R7</accession>